<dbReference type="InterPro" id="IPR019516">
    <property type="entry name" value="Glomulin/ALF4"/>
</dbReference>
<dbReference type="GO" id="GO:0055105">
    <property type="term" value="F:ubiquitin-protein transferase inhibitor activity"/>
    <property type="evidence" value="ECO:0007669"/>
    <property type="project" value="TreeGrafter"/>
</dbReference>
<protein>
    <submittedName>
        <fullName evidence="1">Glomulin</fullName>
    </submittedName>
</protein>
<dbReference type="PANTHER" id="PTHR15430:SF1">
    <property type="entry name" value="GLOMULIN"/>
    <property type="match status" value="1"/>
</dbReference>
<dbReference type="EMBL" id="GBXI01006280">
    <property type="protein sequence ID" value="JAD08012.1"/>
    <property type="molecule type" value="Transcribed_RNA"/>
</dbReference>
<dbReference type="AlphaFoldDB" id="A0A0A1XA70"/>
<gene>
    <name evidence="1" type="primary">GLMN</name>
    <name evidence="1" type="ORF">g.16438</name>
</gene>
<dbReference type="SUPFAM" id="SSF48371">
    <property type="entry name" value="ARM repeat"/>
    <property type="match status" value="1"/>
</dbReference>
<evidence type="ECO:0000313" key="1">
    <source>
        <dbReference type="EMBL" id="JAD08012.1"/>
    </source>
</evidence>
<sequence length="641" mass="73446">MAAKENDMDYLLEQQQLTSDKPASQMGATNLVKLVKQLIKEKQYEGVALLFTSETESERNLECLKTVGSDLYHDVCVPNMTTEIHDKQLPLYNCSEELLYLIAKYGPMEELLLELLELIEEQKSEYVFSSSLRALQAVLLRMGEKKPRALEWSLNSIHTRIEGLPLPKYLQEGYDKKQERLLEQNAEIEKLLMHYITLNLFYEPLLNDVLSQQRSCDQQFFDTSINRRNVLCCFLIQMLGKPLALLDLTADDRKTNTYTIQCARKLTESATGCLVDPLRVLSVGEQRVRYKRRLDSEKGVQEMSSNNIFLIEEKLPLDALSIYFYMLFVEEISLDSVPKIYSPLYIFESCLYYVNELLAHEAPPLHERALLLAKRLCDKLSSTQISANSLQLEVHKNFCNSLCNIVGYSTQNFLRQIGVKLLRQYILQFDDEGKYLVLKNLLRTVTHHGISGYLAILYKDLVANALVSATTDLPSSFSGKDFHTIFLQYICRLPHGAKTDLIEHADKLISTLNALRFFAIKDLHNRTGLWDIMPEIEKQFLEPLRKGLDISVAHYKAELKRVECGLDAEAEAEERKNLEILDINIANATSESGKLDAQLTRQRKTEILNQNLCTFDLIRSLLGRTVECVENANRMSKITAI</sequence>
<reference evidence="1" key="2">
    <citation type="journal article" date="2015" name="Gigascience">
        <title>Reconstructing a comprehensive transcriptome assembly of a white-pupal translocated strain of the pest fruit fly Bactrocera cucurbitae.</title>
        <authorList>
            <person name="Sim S.B."/>
            <person name="Calla B."/>
            <person name="Hall B."/>
            <person name="DeRego T."/>
            <person name="Geib S.M."/>
        </authorList>
    </citation>
    <scope>NUCLEOTIDE SEQUENCE</scope>
</reference>
<dbReference type="GO" id="GO:0005737">
    <property type="term" value="C:cytoplasm"/>
    <property type="evidence" value="ECO:0007669"/>
    <property type="project" value="TreeGrafter"/>
</dbReference>
<dbReference type="Pfam" id="PF08568">
    <property type="entry name" value="Kinetochor_Ybp2"/>
    <property type="match status" value="1"/>
</dbReference>
<reference evidence="1" key="1">
    <citation type="submission" date="2014-11" db="EMBL/GenBank/DDBJ databases">
        <authorList>
            <person name="Geib S."/>
        </authorList>
    </citation>
    <scope>NUCLEOTIDE SEQUENCE</scope>
</reference>
<proteinExistence type="predicted"/>
<accession>A0A0A1XA70</accession>
<organism evidence="1">
    <name type="scientific">Zeugodacus cucurbitae</name>
    <name type="common">Melon fruit fly</name>
    <name type="synonym">Bactrocera cucurbitae</name>
    <dbReference type="NCBI Taxonomy" id="28588"/>
    <lineage>
        <taxon>Eukaryota</taxon>
        <taxon>Metazoa</taxon>
        <taxon>Ecdysozoa</taxon>
        <taxon>Arthropoda</taxon>
        <taxon>Hexapoda</taxon>
        <taxon>Insecta</taxon>
        <taxon>Pterygota</taxon>
        <taxon>Neoptera</taxon>
        <taxon>Endopterygota</taxon>
        <taxon>Diptera</taxon>
        <taxon>Brachycera</taxon>
        <taxon>Muscomorpha</taxon>
        <taxon>Tephritoidea</taxon>
        <taxon>Tephritidae</taxon>
        <taxon>Zeugodacus</taxon>
        <taxon>Zeugodacus</taxon>
    </lineage>
</organism>
<dbReference type="PANTHER" id="PTHR15430">
    <property type="entry name" value="GLOMULIN"/>
    <property type="match status" value="1"/>
</dbReference>
<name>A0A0A1XA70_ZEUCU</name>
<dbReference type="InterPro" id="IPR016024">
    <property type="entry name" value="ARM-type_fold"/>
</dbReference>
<dbReference type="InterPro" id="IPR013877">
    <property type="entry name" value="YAP-bd/ALF4/Glomulin"/>
</dbReference>